<keyword evidence="2" id="KW-0808">Transferase</keyword>
<comment type="caution">
    <text evidence="2">The sequence shown here is derived from an EMBL/GenBank/DDBJ whole genome shotgun (WGS) entry which is preliminary data.</text>
</comment>
<gene>
    <name evidence="2" type="ORF">CGL56_03540</name>
</gene>
<dbReference type="GO" id="GO:0008811">
    <property type="term" value="F:chloramphenicol O-acetyltransferase activity"/>
    <property type="evidence" value="ECO:0007669"/>
    <property type="project" value="InterPro"/>
</dbReference>
<accession>A0A2G0CJK8</accession>
<dbReference type="InterPro" id="IPR001707">
    <property type="entry name" value="Cmp_AcTrfase"/>
</dbReference>
<dbReference type="RefSeq" id="WP_099105106.1">
    <property type="nucleotide sequence ID" value="NZ_JAATJF010000001.1"/>
</dbReference>
<feature type="active site" description="Proton acceptor" evidence="1">
    <location>
        <position position="185"/>
    </location>
</feature>
<dbReference type="InterPro" id="IPR023213">
    <property type="entry name" value="CAT-like_dom_sf"/>
</dbReference>
<dbReference type="SMART" id="SM01059">
    <property type="entry name" value="CAT"/>
    <property type="match status" value="1"/>
</dbReference>
<sequence length="208" mass="23508">MRTLDLATWPRRDHFHFFRAFDEPFFGITVRVDATAAHARCRREGHPFFLYYLHRCLLAINAVEPFRYRIRDGQVVVHEAIHASATIGRDDGSFDFSYLPFHADFTRFAQDARAEIERIRRSSGLNPGVAGDDVIHFSAVPWLDFTGLSHARHYGREDSCPKISVGKLTERDGRLGMPVSIHGHHALLDGRDVGAFVDAFQAGMDAAD</sequence>
<dbReference type="PIRSF" id="PIRSF000440">
    <property type="entry name" value="CAT"/>
    <property type="match status" value="1"/>
</dbReference>
<proteinExistence type="predicted"/>
<dbReference type="PANTHER" id="PTHR38474:SF1">
    <property type="entry name" value="SLR0299 PROTEIN"/>
    <property type="match status" value="1"/>
</dbReference>
<reference evidence="2 3" key="1">
    <citation type="submission" date="2017-10" db="EMBL/GenBank/DDBJ databases">
        <title>The draft genome sequence of Lewinella marina KCTC 32374.</title>
        <authorList>
            <person name="Wang K."/>
        </authorList>
    </citation>
    <scope>NUCLEOTIDE SEQUENCE [LARGE SCALE GENOMIC DNA]</scope>
    <source>
        <strain evidence="2 3">MKG-38</strain>
    </source>
</reference>
<dbReference type="Gene3D" id="3.30.559.10">
    <property type="entry name" value="Chloramphenicol acetyltransferase-like domain"/>
    <property type="match status" value="1"/>
</dbReference>
<dbReference type="PANTHER" id="PTHR38474">
    <property type="entry name" value="SLR0299 PROTEIN"/>
    <property type="match status" value="1"/>
</dbReference>
<evidence type="ECO:0000313" key="3">
    <source>
        <dbReference type="Proteomes" id="UP000226437"/>
    </source>
</evidence>
<evidence type="ECO:0000256" key="1">
    <source>
        <dbReference type="PIRSR" id="PIRSR000440-1"/>
    </source>
</evidence>
<dbReference type="SUPFAM" id="SSF52777">
    <property type="entry name" value="CoA-dependent acyltransferases"/>
    <property type="match status" value="1"/>
</dbReference>
<name>A0A2G0CJK8_9BACT</name>
<dbReference type="AlphaFoldDB" id="A0A2G0CJK8"/>
<organism evidence="2 3">
    <name type="scientific">Neolewinella marina</name>
    <dbReference type="NCBI Taxonomy" id="438751"/>
    <lineage>
        <taxon>Bacteria</taxon>
        <taxon>Pseudomonadati</taxon>
        <taxon>Bacteroidota</taxon>
        <taxon>Saprospiria</taxon>
        <taxon>Saprospirales</taxon>
        <taxon>Lewinellaceae</taxon>
        <taxon>Neolewinella</taxon>
    </lineage>
</organism>
<protein>
    <submittedName>
        <fullName evidence="2">Chloramphenicol acetyltransferase</fullName>
    </submittedName>
</protein>
<dbReference type="Pfam" id="PF00302">
    <property type="entry name" value="CAT"/>
    <property type="match status" value="1"/>
</dbReference>
<keyword evidence="3" id="KW-1185">Reference proteome</keyword>
<dbReference type="EMBL" id="PDLO01000001">
    <property type="protein sequence ID" value="PHL00128.1"/>
    <property type="molecule type" value="Genomic_DNA"/>
</dbReference>
<evidence type="ECO:0000313" key="2">
    <source>
        <dbReference type="EMBL" id="PHL00128.1"/>
    </source>
</evidence>
<dbReference type="Proteomes" id="UP000226437">
    <property type="component" value="Unassembled WGS sequence"/>
</dbReference>
<dbReference type="OrthoDB" id="9801766at2"/>